<dbReference type="GO" id="GO:0051213">
    <property type="term" value="F:dioxygenase activity"/>
    <property type="evidence" value="ECO:0007669"/>
    <property type="project" value="UniProtKB-KW"/>
</dbReference>
<dbReference type="Proteomes" id="UP000240010">
    <property type="component" value="Unassembled WGS sequence"/>
</dbReference>
<dbReference type="EMBL" id="PTIZ01000005">
    <property type="protein sequence ID" value="PPK75810.1"/>
    <property type="molecule type" value="Genomic_DNA"/>
</dbReference>
<gene>
    <name evidence="3" type="ORF">B0F87_105283</name>
</gene>
<feature type="signal peptide" evidence="1">
    <location>
        <begin position="1"/>
        <end position="21"/>
    </location>
</feature>
<evidence type="ECO:0000256" key="1">
    <source>
        <dbReference type="SAM" id="SignalP"/>
    </source>
</evidence>
<dbReference type="PANTHER" id="PTHR36156">
    <property type="entry name" value="SLR2101 PROTEIN"/>
    <property type="match status" value="1"/>
</dbReference>
<keyword evidence="1" id="KW-0732">Signal</keyword>
<keyword evidence="3" id="KW-0223">Dioxygenase</keyword>
<feature type="domain" description="Cupin type-2" evidence="2">
    <location>
        <begin position="58"/>
        <end position="127"/>
    </location>
</feature>
<dbReference type="Pfam" id="PF07883">
    <property type="entry name" value="Cupin_2"/>
    <property type="match status" value="1"/>
</dbReference>
<keyword evidence="3" id="KW-0560">Oxidoreductase</keyword>
<dbReference type="InterPro" id="IPR011051">
    <property type="entry name" value="RmlC_Cupin_sf"/>
</dbReference>
<dbReference type="InterPro" id="IPR014710">
    <property type="entry name" value="RmlC-like_jellyroll"/>
</dbReference>
<dbReference type="CDD" id="cd02236">
    <property type="entry name" value="cupin_CV2614-like"/>
    <property type="match status" value="1"/>
</dbReference>
<dbReference type="InterPro" id="IPR047142">
    <property type="entry name" value="OryJ/VirC-like"/>
</dbReference>
<feature type="chain" id="PRO_5015503809" evidence="1">
    <location>
        <begin position="22"/>
        <end position="152"/>
    </location>
</feature>
<sequence>MNVKTPFIFFVTLCWPLAVSALNENTALKVTPLLKTTTSWDGKPIVYPKGQSEVTALIVEIAPEGETGWHEHPVPSLGYIMEGELELRLATGGVKILHPGDVLPESVGVLHNGRNLGEEPVKILVFYLGEVGSKLSVAHPEFAPPPLPDSEK</sequence>
<dbReference type="RefSeq" id="WP_104429015.1">
    <property type="nucleotide sequence ID" value="NZ_PTIZ01000005.1"/>
</dbReference>
<dbReference type="Gene3D" id="2.60.120.10">
    <property type="entry name" value="Jelly Rolls"/>
    <property type="match status" value="1"/>
</dbReference>
<proteinExistence type="predicted"/>
<evidence type="ECO:0000313" key="3">
    <source>
        <dbReference type="EMBL" id="PPK75810.1"/>
    </source>
</evidence>
<dbReference type="SUPFAM" id="SSF51182">
    <property type="entry name" value="RmlC-like cupins"/>
    <property type="match status" value="1"/>
</dbReference>
<evidence type="ECO:0000313" key="4">
    <source>
        <dbReference type="Proteomes" id="UP000240010"/>
    </source>
</evidence>
<evidence type="ECO:0000259" key="2">
    <source>
        <dbReference type="Pfam" id="PF07883"/>
    </source>
</evidence>
<reference evidence="3 4" key="1">
    <citation type="submission" date="2018-02" db="EMBL/GenBank/DDBJ databases">
        <title>Subsurface microbial communities from deep shales in Ohio and West Virginia, USA.</title>
        <authorList>
            <person name="Wrighton K."/>
        </authorList>
    </citation>
    <scope>NUCLEOTIDE SEQUENCE [LARGE SCALE GENOMIC DNA]</scope>
    <source>
        <strain evidence="3 4">OWC-DMM</strain>
    </source>
</reference>
<accession>A0A2S6HEE7</accession>
<organism evidence="3 4">
    <name type="scientific">Methylobacter tundripaludum</name>
    <dbReference type="NCBI Taxonomy" id="173365"/>
    <lineage>
        <taxon>Bacteria</taxon>
        <taxon>Pseudomonadati</taxon>
        <taxon>Pseudomonadota</taxon>
        <taxon>Gammaproteobacteria</taxon>
        <taxon>Methylococcales</taxon>
        <taxon>Methylococcaceae</taxon>
        <taxon>Methylobacter</taxon>
    </lineage>
</organism>
<dbReference type="AlphaFoldDB" id="A0A2S6HEE7"/>
<comment type="caution">
    <text evidence="3">The sequence shown here is derived from an EMBL/GenBank/DDBJ whole genome shotgun (WGS) entry which is preliminary data.</text>
</comment>
<dbReference type="PANTHER" id="PTHR36156:SF2">
    <property type="entry name" value="CUPIN TYPE-2 DOMAIN-CONTAINING PROTEIN"/>
    <property type="match status" value="1"/>
</dbReference>
<dbReference type="InterPro" id="IPR013096">
    <property type="entry name" value="Cupin_2"/>
</dbReference>
<protein>
    <submittedName>
        <fullName evidence="3">Quercetin dioxygenase-like cupin family protein</fullName>
    </submittedName>
</protein>
<name>A0A2S6HEE7_9GAMM</name>